<name>A0A7R9ERK9_9NEOP</name>
<feature type="region of interest" description="Disordered" evidence="1">
    <location>
        <begin position="19"/>
        <end position="60"/>
    </location>
</feature>
<evidence type="ECO:0000256" key="2">
    <source>
        <dbReference type="SAM" id="SignalP"/>
    </source>
</evidence>
<dbReference type="AlphaFoldDB" id="A0A7R9ERK9"/>
<evidence type="ECO:0000313" key="3">
    <source>
        <dbReference type="EMBL" id="CAD7438904.1"/>
    </source>
</evidence>
<feature type="compositionally biased region" description="Basic and acidic residues" evidence="1">
    <location>
        <begin position="36"/>
        <end position="60"/>
    </location>
</feature>
<evidence type="ECO:0000256" key="1">
    <source>
        <dbReference type="SAM" id="MobiDB-lite"/>
    </source>
</evidence>
<keyword evidence="2" id="KW-0732">Signal</keyword>
<reference evidence="3" key="1">
    <citation type="submission" date="2020-11" db="EMBL/GenBank/DDBJ databases">
        <authorList>
            <person name="Tran Van P."/>
        </authorList>
    </citation>
    <scope>NUCLEOTIDE SEQUENCE</scope>
</reference>
<organism evidence="3">
    <name type="scientific">Timema bartmani</name>
    <dbReference type="NCBI Taxonomy" id="61472"/>
    <lineage>
        <taxon>Eukaryota</taxon>
        <taxon>Metazoa</taxon>
        <taxon>Ecdysozoa</taxon>
        <taxon>Arthropoda</taxon>
        <taxon>Hexapoda</taxon>
        <taxon>Insecta</taxon>
        <taxon>Pterygota</taxon>
        <taxon>Neoptera</taxon>
        <taxon>Polyneoptera</taxon>
        <taxon>Phasmatodea</taxon>
        <taxon>Timematodea</taxon>
        <taxon>Timematoidea</taxon>
        <taxon>Timematidae</taxon>
        <taxon>Timema</taxon>
    </lineage>
</organism>
<protein>
    <recommendedName>
        <fullName evidence="4">Secreted protein</fullName>
    </recommendedName>
</protein>
<gene>
    <name evidence="3" type="ORF">TBIB3V08_LOCUS1489</name>
</gene>
<feature type="chain" id="PRO_5031010553" description="Secreted protein" evidence="2">
    <location>
        <begin position="21"/>
        <end position="106"/>
    </location>
</feature>
<feature type="signal peptide" evidence="2">
    <location>
        <begin position="1"/>
        <end position="20"/>
    </location>
</feature>
<accession>A0A7R9ERK9</accession>
<proteinExistence type="predicted"/>
<dbReference type="EMBL" id="OD564551">
    <property type="protein sequence ID" value="CAD7438904.1"/>
    <property type="molecule type" value="Genomic_DNA"/>
</dbReference>
<sequence>MSLSSIVGVCLVLAVTRSYGTPNYSDRPVSGGRSGGGERRPDPVRESEERPNHDGLHNEDDIYHPELRRMWRLERQHICKALWMSELFDSCHVTATVAHPEIHTLD</sequence>
<evidence type="ECO:0008006" key="4">
    <source>
        <dbReference type="Google" id="ProtNLM"/>
    </source>
</evidence>